<accession>A0A8S2SY79</accession>
<feature type="non-terminal residue" evidence="1">
    <location>
        <position position="68"/>
    </location>
</feature>
<sequence>GLVDGALGDVRDRSGKGRPNLSRWLVRDCPAATRDQTKEIAPSIPECAIDDTDEQEFCENFVQRGTKS</sequence>
<name>A0A8S2SY79_9BILA</name>
<dbReference type="Proteomes" id="UP000676336">
    <property type="component" value="Unassembled WGS sequence"/>
</dbReference>
<gene>
    <name evidence="1" type="ORF">SMN809_LOCUS24000</name>
</gene>
<comment type="caution">
    <text evidence="1">The sequence shown here is derived from an EMBL/GenBank/DDBJ whole genome shotgun (WGS) entry which is preliminary data.</text>
</comment>
<reference evidence="1" key="1">
    <citation type="submission" date="2021-02" db="EMBL/GenBank/DDBJ databases">
        <authorList>
            <person name="Nowell W R."/>
        </authorList>
    </citation>
    <scope>NUCLEOTIDE SEQUENCE</scope>
</reference>
<feature type="non-terminal residue" evidence="1">
    <location>
        <position position="1"/>
    </location>
</feature>
<dbReference type="EMBL" id="CAJOBI010027023">
    <property type="protein sequence ID" value="CAF4251022.1"/>
    <property type="molecule type" value="Genomic_DNA"/>
</dbReference>
<organism evidence="1 2">
    <name type="scientific">Rotaria magnacalcarata</name>
    <dbReference type="NCBI Taxonomy" id="392030"/>
    <lineage>
        <taxon>Eukaryota</taxon>
        <taxon>Metazoa</taxon>
        <taxon>Spiralia</taxon>
        <taxon>Gnathifera</taxon>
        <taxon>Rotifera</taxon>
        <taxon>Eurotatoria</taxon>
        <taxon>Bdelloidea</taxon>
        <taxon>Philodinida</taxon>
        <taxon>Philodinidae</taxon>
        <taxon>Rotaria</taxon>
    </lineage>
</organism>
<protein>
    <submittedName>
        <fullName evidence="1">Uncharacterized protein</fullName>
    </submittedName>
</protein>
<dbReference type="AlphaFoldDB" id="A0A8S2SY79"/>
<proteinExistence type="predicted"/>
<evidence type="ECO:0000313" key="2">
    <source>
        <dbReference type="Proteomes" id="UP000676336"/>
    </source>
</evidence>
<evidence type="ECO:0000313" key="1">
    <source>
        <dbReference type="EMBL" id="CAF4251022.1"/>
    </source>
</evidence>